<dbReference type="Pfam" id="PF00104">
    <property type="entry name" value="Hormone_recep"/>
    <property type="match status" value="1"/>
</dbReference>
<dbReference type="GO" id="GO:0043565">
    <property type="term" value="F:sequence-specific DNA binding"/>
    <property type="evidence" value="ECO:0007669"/>
    <property type="project" value="InterPro"/>
</dbReference>
<evidence type="ECO:0000256" key="5">
    <source>
        <dbReference type="ARBA" id="ARBA00023125"/>
    </source>
</evidence>
<evidence type="ECO:0000256" key="7">
    <source>
        <dbReference type="ARBA" id="ARBA00023170"/>
    </source>
</evidence>
<evidence type="ECO:0000256" key="1">
    <source>
        <dbReference type="ARBA" id="ARBA00022723"/>
    </source>
</evidence>
<evidence type="ECO:0008006" key="13">
    <source>
        <dbReference type="Google" id="ProtNLM"/>
    </source>
</evidence>
<feature type="domain" description="Nuclear receptor" evidence="9">
    <location>
        <begin position="16"/>
        <end position="86"/>
    </location>
</feature>
<keyword evidence="2" id="KW-0863">Zinc-finger</keyword>
<evidence type="ECO:0000256" key="6">
    <source>
        <dbReference type="ARBA" id="ARBA00023163"/>
    </source>
</evidence>
<dbReference type="GO" id="GO:0008270">
    <property type="term" value="F:zinc ion binding"/>
    <property type="evidence" value="ECO:0007669"/>
    <property type="project" value="UniProtKB-KW"/>
</dbReference>
<protein>
    <recommendedName>
        <fullName evidence="13">Nuclear receptor</fullName>
    </recommendedName>
</protein>
<proteinExistence type="predicted"/>
<comment type="caution">
    <text evidence="11">The sequence shown here is derived from an EMBL/GenBank/DDBJ whole genome shotgun (WGS) entry which is preliminary data.</text>
</comment>
<dbReference type="PROSITE" id="PS51843">
    <property type="entry name" value="NR_LBD"/>
    <property type="match status" value="1"/>
</dbReference>
<accession>A0AAV5WKF7</accession>
<dbReference type="Gene3D" id="1.10.565.10">
    <property type="entry name" value="Retinoid X Receptor"/>
    <property type="match status" value="1"/>
</dbReference>
<evidence type="ECO:0000256" key="2">
    <source>
        <dbReference type="ARBA" id="ARBA00022771"/>
    </source>
</evidence>
<keyword evidence="8" id="KW-0539">Nucleus</keyword>
<dbReference type="SUPFAM" id="SSF48508">
    <property type="entry name" value="Nuclear receptor ligand-binding domain"/>
    <property type="match status" value="1"/>
</dbReference>
<dbReference type="InterPro" id="IPR013088">
    <property type="entry name" value="Znf_NHR/GATA"/>
</dbReference>
<dbReference type="PANTHER" id="PTHR46011:SF6">
    <property type="entry name" value="HIGH ZINC ACTIVATED NUCLEAR RECEPTOR PROTEIN"/>
    <property type="match status" value="1"/>
</dbReference>
<dbReference type="EMBL" id="BTSY01000006">
    <property type="protein sequence ID" value="GMT31502.1"/>
    <property type="molecule type" value="Genomic_DNA"/>
</dbReference>
<evidence type="ECO:0000256" key="8">
    <source>
        <dbReference type="ARBA" id="ARBA00023242"/>
    </source>
</evidence>
<feature type="domain" description="NR LBD" evidence="10">
    <location>
        <begin position="106"/>
        <end position="378"/>
    </location>
</feature>
<keyword evidence="6" id="KW-0804">Transcription</keyword>
<keyword evidence="3" id="KW-0862">Zinc</keyword>
<dbReference type="InterPro" id="IPR035500">
    <property type="entry name" value="NHR-like_dom_sf"/>
</dbReference>
<evidence type="ECO:0000313" key="11">
    <source>
        <dbReference type="EMBL" id="GMT31502.1"/>
    </source>
</evidence>
<evidence type="ECO:0000256" key="4">
    <source>
        <dbReference type="ARBA" id="ARBA00023015"/>
    </source>
</evidence>
<dbReference type="SUPFAM" id="SSF57716">
    <property type="entry name" value="Glucocorticoid receptor-like (DNA-binding domain)"/>
    <property type="match status" value="1"/>
</dbReference>
<keyword evidence="12" id="KW-1185">Reference proteome</keyword>
<dbReference type="Gene3D" id="3.30.50.10">
    <property type="entry name" value="Erythroid Transcription Factor GATA-1, subunit A"/>
    <property type="match status" value="1"/>
</dbReference>
<dbReference type="GO" id="GO:0005634">
    <property type="term" value="C:nucleus"/>
    <property type="evidence" value="ECO:0007669"/>
    <property type="project" value="TreeGrafter"/>
</dbReference>
<dbReference type="PANTHER" id="PTHR46011">
    <property type="entry name" value="NUCLEAR HORMONE RECEPTOR FAMILY MEMBER NHR-86-RELATED"/>
    <property type="match status" value="1"/>
</dbReference>
<evidence type="ECO:0000259" key="9">
    <source>
        <dbReference type="PROSITE" id="PS51030"/>
    </source>
</evidence>
<dbReference type="SMART" id="SM00399">
    <property type="entry name" value="ZnF_C4"/>
    <property type="match status" value="1"/>
</dbReference>
<evidence type="ECO:0000256" key="3">
    <source>
        <dbReference type="ARBA" id="ARBA00022833"/>
    </source>
</evidence>
<dbReference type="PROSITE" id="PS51030">
    <property type="entry name" value="NUCLEAR_REC_DBD_2"/>
    <property type="match status" value="1"/>
</dbReference>
<dbReference type="GO" id="GO:0003700">
    <property type="term" value="F:DNA-binding transcription factor activity"/>
    <property type="evidence" value="ECO:0007669"/>
    <property type="project" value="InterPro"/>
</dbReference>
<dbReference type="Pfam" id="PF00105">
    <property type="entry name" value="zf-C4"/>
    <property type="match status" value="1"/>
</dbReference>
<dbReference type="Proteomes" id="UP001432322">
    <property type="component" value="Unassembled WGS sequence"/>
</dbReference>
<dbReference type="AlphaFoldDB" id="A0AAV5WKF7"/>
<evidence type="ECO:0000313" key="12">
    <source>
        <dbReference type="Proteomes" id="UP001432322"/>
    </source>
</evidence>
<dbReference type="InterPro" id="IPR000536">
    <property type="entry name" value="Nucl_hrmn_rcpt_lig-bd"/>
</dbReference>
<dbReference type="InterPro" id="IPR001628">
    <property type="entry name" value="Znf_hrmn_rcpt"/>
</dbReference>
<reference evidence="11" key="1">
    <citation type="submission" date="2023-10" db="EMBL/GenBank/DDBJ databases">
        <title>Genome assembly of Pristionchus species.</title>
        <authorList>
            <person name="Yoshida K."/>
            <person name="Sommer R.J."/>
        </authorList>
    </citation>
    <scope>NUCLEOTIDE SEQUENCE</scope>
    <source>
        <strain evidence="11">RS5133</strain>
    </source>
</reference>
<organism evidence="11 12">
    <name type="scientific">Pristionchus fissidentatus</name>
    <dbReference type="NCBI Taxonomy" id="1538716"/>
    <lineage>
        <taxon>Eukaryota</taxon>
        <taxon>Metazoa</taxon>
        <taxon>Ecdysozoa</taxon>
        <taxon>Nematoda</taxon>
        <taxon>Chromadorea</taxon>
        <taxon>Rhabditida</taxon>
        <taxon>Rhabditina</taxon>
        <taxon>Diplogasteromorpha</taxon>
        <taxon>Diplogasteroidea</taxon>
        <taxon>Neodiplogasteridae</taxon>
        <taxon>Pristionchus</taxon>
    </lineage>
</organism>
<keyword evidence="1" id="KW-0479">Metal-binding</keyword>
<evidence type="ECO:0000259" key="10">
    <source>
        <dbReference type="PROSITE" id="PS51843"/>
    </source>
</evidence>
<keyword evidence="4" id="KW-0805">Transcription regulation</keyword>
<gene>
    <name evidence="11" type="ORF">PFISCL1PPCAC_22799</name>
</gene>
<name>A0AAV5WKF7_9BILA</name>
<dbReference type="PRINTS" id="PR00047">
    <property type="entry name" value="STROIDFINGER"/>
</dbReference>
<keyword evidence="7" id="KW-0675">Receptor</keyword>
<feature type="non-terminal residue" evidence="11">
    <location>
        <position position="1"/>
    </location>
</feature>
<sequence length="386" mass="44284">QRAFDLMSAAPAVGKARKCKVCDGNAAGAHFGVDSCRACAAFFRRTLITKRKFGCSTGGCAKPRDCKKCRFDRCLSSGMLPALIIRNKSLDEEGSPPIPTVQTSHPDITLLHRLMANYRDFVRERVVVEQEILQASDDCVSPMQTWPPEEPHTFTVYTANWDRTNCIWNRTTEMAVGHLMNSFEELYALDDDDKFSIVQHFIFLLHSAEGIYRASKSLTTRPLEGIFVSYTTLHLFTDYDKFFENSAPLKRSAQIVEKFREINERSSEMLVPILDRMAMTEIEFVALIVIALWSMLEKNDAQFSKIGDVYRKRVFEELHVLYRDEFKLDNYATRLGELMTLSNGLQLTASYVMTELQFLNFFEVFEKGSFTDLILRKTVIKEEPLF</sequence>
<dbReference type="SMART" id="SM00430">
    <property type="entry name" value="HOLI"/>
    <property type="match status" value="1"/>
</dbReference>
<keyword evidence="5" id="KW-0238">DNA-binding</keyword>